<dbReference type="PANTHER" id="PTHR28023">
    <property type="entry name" value="UPF0357 PROTEIN YCL012C"/>
    <property type="match status" value="1"/>
</dbReference>
<dbReference type="InterPro" id="IPR018559">
    <property type="entry name" value="DUF2015"/>
</dbReference>
<reference evidence="4 5" key="1">
    <citation type="submission" date="2017-03" db="EMBL/GenBank/DDBJ databases">
        <title>Genomes of endolithic fungi from Antarctica.</title>
        <authorList>
            <person name="Coleine C."/>
            <person name="Masonjones S."/>
            <person name="Stajich J.E."/>
        </authorList>
    </citation>
    <scope>NUCLEOTIDE SEQUENCE [LARGE SCALE GENOMIC DNA]</scope>
    <source>
        <strain evidence="4 5">CCFEE 5187</strain>
    </source>
</reference>
<dbReference type="EMBL" id="NAJN01000001">
    <property type="protein sequence ID" value="TKA82430.1"/>
    <property type="molecule type" value="Genomic_DNA"/>
</dbReference>
<proteinExistence type="inferred from homology"/>
<organism evidence="4 5">
    <name type="scientific">Cryomyces minteri</name>
    <dbReference type="NCBI Taxonomy" id="331657"/>
    <lineage>
        <taxon>Eukaryota</taxon>
        <taxon>Fungi</taxon>
        <taxon>Dikarya</taxon>
        <taxon>Ascomycota</taxon>
        <taxon>Pezizomycotina</taxon>
        <taxon>Dothideomycetes</taxon>
        <taxon>Dothideomycetes incertae sedis</taxon>
        <taxon>Cryomyces</taxon>
    </lineage>
</organism>
<evidence type="ECO:0008006" key="6">
    <source>
        <dbReference type="Google" id="ProtNLM"/>
    </source>
</evidence>
<dbReference type="InterPro" id="IPR011333">
    <property type="entry name" value="SKP1/BTB/POZ_sf"/>
</dbReference>
<evidence type="ECO:0000256" key="3">
    <source>
        <dbReference type="SAM" id="MobiDB-lite"/>
    </source>
</evidence>
<dbReference type="Proteomes" id="UP000308768">
    <property type="component" value="Unassembled WGS sequence"/>
</dbReference>
<feature type="compositionally biased region" description="Basic and acidic residues" evidence="3">
    <location>
        <begin position="440"/>
        <end position="451"/>
    </location>
</feature>
<name>A0A4U0XXB1_9PEZI</name>
<evidence type="ECO:0000256" key="1">
    <source>
        <dbReference type="ARBA" id="ARBA00008325"/>
    </source>
</evidence>
<gene>
    <name evidence="4" type="ORF">B0A49_00029</name>
</gene>
<evidence type="ECO:0000313" key="4">
    <source>
        <dbReference type="EMBL" id="TKA82430.1"/>
    </source>
</evidence>
<keyword evidence="5" id="KW-1185">Reference proteome</keyword>
<feature type="compositionally biased region" description="Pro residues" evidence="3">
    <location>
        <begin position="319"/>
        <end position="342"/>
    </location>
</feature>
<accession>A0A4U0XXB1</accession>
<feature type="region of interest" description="Disordered" evidence="3">
    <location>
        <begin position="288"/>
        <end position="387"/>
    </location>
</feature>
<comment type="caution">
    <text evidence="4">The sequence shown here is derived from an EMBL/GenBank/DDBJ whole genome shotgun (WGS) entry which is preliminary data.</text>
</comment>
<dbReference type="OrthoDB" id="447314at2759"/>
<dbReference type="CDD" id="cd18186">
    <property type="entry name" value="BTB_POZ_ZBTB_KLHL-like"/>
    <property type="match status" value="1"/>
</dbReference>
<feature type="compositionally biased region" description="Low complexity" evidence="3">
    <location>
        <begin position="231"/>
        <end position="262"/>
    </location>
</feature>
<dbReference type="Gene3D" id="3.30.710.10">
    <property type="entry name" value="Potassium Channel Kv1.1, Chain A"/>
    <property type="match status" value="1"/>
</dbReference>
<feature type="compositionally biased region" description="Low complexity" evidence="3">
    <location>
        <begin position="350"/>
        <end position="368"/>
    </location>
</feature>
<dbReference type="AlphaFoldDB" id="A0A4U0XXB1"/>
<sequence length="481" mass="52174">MAYLFYSISFFSLILATILYITRTHWSPYAPPIPYLTAPGPIPSFIYPYLPSRVRYTPLSTGGSFRDDMEAGFSSADFDLSGNVESGDSRRGLDERGKSEVQRIMKGRGVGFDEARRLWMEERFGRENIGKDGRPRDPKAVHKAVVCPRSEFFAAACRFGKEATEKDIDLPDDHPEAVKVTIDYLYHLDYAKVPTDGLYITPSLVLHARAYSLASSKLNPPPTETIPNSLSRSARPTTTRRAATRTSDARPPTSSTSTQSCSEKPEVKPAVRDADGLAFELLKREMSKPKRRRVAAKMKPDVRDPNVFPDDYFIDHFRPGPPLPNPDLPDSPPEPFHHPPPSLTHQLSRPSAPSTASTPIASAPSVPARGATAKHPAPVAMVSQPSSSSGRIAAAIVSSSTAVATAARARPIAFAAVVARAGAGDAHVLASRTSRTGSRRVSDTRAPERQNGKGVKLRRPATGIAVRTEGRAQGLAPYCPA</sequence>
<evidence type="ECO:0000313" key="5">
    <source>
        <dbReference type="Proteomes" id="UP000308768"/>
    </source>
</evidence>
<evidence type="ECO:0000256" key="2">
    <source>
        <dbReference type="ARBA" id="ARBA00022729"/>
    </source>
</evidence>
<protein>
    <recommendedName>
        <fullName evidence="6">BTB domain-containing protein</fullName>
    </recommendedName>
</protein>
<comment type="similarity">
    <text evidence="1">Belongs to the UPF0357 family.</text>
</comment>
<dbReference type="Pfam" id="PF09435">
    <property type="entry name" value="DUF2015"/>
    <property type="match status" value="1"/>
</dbReference>
<keyword evidence="2" id="KW-0732">Signal</keyword>
<dbReference type="PANTHER" id="PTHR28023:SF1">
    <property type="entry name" value="UPF0357 PROTEIN YCL012C"/>
    <property type="match status" value="1"/>
</dbReference>
<feature type="region of interest" description="Disordered" evidence="3">
    <location>
        <begin position="431"/>
        <end position="461"/>
    </location>
</feature>
<feature type="region of interest" description="Disordered" evidence="3">
    <location>
        <begin position="216"/>
        <end position="269"/>
    </location>
</feature>